<dbReference type="PROSITE" id="PS50937">
    <property type="entry name" value="HTH_MERR_2"/>
    <property type="match status" value="1"/>
</dbReference>
<gene>
    <name evidence="2" type="ORF">WCD58_21495</name>
</gene>
<dbReference type="EMBL" id="JBBEGM010000009">
    <property type="protein sequence ID" value="MEJ2863747.1"/>
    <property type="molecule type" value="Genomic_DNA"/>
</dbReference>
<evidence type="ECO:0000313" key="3">
    <source>
        <dbReference type="Proteomes" id="UP001369736"/>
    </source>
</evidence>
<evidence type="ECO:0000259" key="1">
    <source>
        <dbReference type="PROSITE" id="PS50937"/>
    </source>
</evidence>
<comment type="caution">
    <text evidence="2">The sequence shown here is derived from an EMBL/GenBank/DDBJ whole genome shotgun (WGS) entry which is preliminary data.</text>
</comment>
<feature type="domain" description="HTH merR-type" evidence="1">
    <location>
        <begin position="3"/>
        <end position="38"/>
    </location>
</feature>
<dbReference type="Proteomes" id="UP001369736">
    <property type="component" value="Unassembled WGS sequence"/>
</dbReference>
<protein>
    <submittedName>
        <fullName evidence="2">MerR family transcriptional regulator</fullName>
    </submittedName>
</protein>
<dbReference type="CDD" id="cd00592">
    <property type="entry name" value="HTH_MerR-like"/>
    <property type="match status" value="1"/>
</dbReference>
<dbReference type="SUPFAM" id="SSF46955">
    <property type="entry name" value="Putative DNA-binding domain"/>
    <property type="match status" value="1"/>
</dbReference>
<sequence>MDGWRVSELADRAGVPASTVRYDDTEGLLPARRSASGYALEVRAPAEALVLVHELFGEPDAFRPGPAPGR</sequence>
<name>A0ABU8M8S3_9PSEU</name>
<dbReference type="InterPro" id="IPR000551">
    <property type="entry name" value="MerR-type_HTH_dom"/>
</dbReference>
<organism evidence="2 3">
    <name type="scientific">Actinomycetospora flava</name>
    <dbReference type="NCBI Taxonomy" id="3129232"/>
    <lineage>
        <taxon>Bacteria</taxon>
        <taxon>Bacillati</taxon>
        <taxon>Actinomycetota</taxon>
        <taxon>Actinomycetes</taxon>
        <taxon>Pseudonocardiales</taxon>
        <taxon>Pseudonocardiaceae</taxon>
        <taxon>Actinomycetospora</taxon>
    </lineage>
</organism>
<reference evidence="2 3" key="1">
    <citation type="submission" date="2024-03" db="EMBL/GenBank/DDBJ databases">
        <title>Actinomycetospora sp. OC33-EN07, a novel actinomycete isolated from wild orchid (Aerides multiflora).</title>
        <authorList>
            <person name="Suriyachadkun C."/>
        </authorList>
    </citation>
    <scope>NUCLEOTIDE SEQUENCE [LARGE SCALE GENOMIC DNA]</scope>
    <source>
        <strain evidence="2 3">OC33-EN07</strain>
    </source>
</reference>
<dbReference type="Gene3D" id="1.10.1660.10">
    <property type="match status" value="1"/>
</dbReference>
<accession>A0ABU8M8S3</accession>
<evidence type="ECO:0000313" key="2">
    <source>
        <dbReference type="EMBL" id="MEJ2863747.1"/>
    </source>
</evidence>
<proteinExistence type="predicted"/>
<keyword evidence="3" id="KW-1185">Reference proteome</keyword>
<dbReference type="InterPro" id="IPR009061">
    <property type="entry name" value="DNA-bd_dom_put_sf"/>
</dbReference>
<dbReference type="Pfam" id="PF00376">
    <property type="entry name" value="MerR"/>
    <property type="match status" value="1"/>
</dbReference>
<dbReference type="RefSeq" id="WP_337705108.1">
    <property type="nucleotide sequence ID" value="NZ_JBBEGM010000009.1"/>
</dbReference>